<keyword evidence="5" id="KW-1185">Reference proteome</keyword>
<dbReference type="GO" id="GO:0000175">
    <property type="term" value="F:3'-5'-RNA exonuclease activity"/>
    <property type="evidence" value="ECO:0007669"/>
    <property type="project" value="TreeGrafter"/>
</dbReference>
<dbReference type="AlphaFoldDB" id="A0A8C9IAT9"/>
<accession>A0A8C9IAT9</accession>
<protein>
    <recommendedName>
        <fullName evidence="3">Exoribonuclease phosphorolytic domain-containing protein</fullName>
    </recommendedName>
</protein>
<organism evidence="4 5">
    <name type="scientific">Piliocolobus tephrosceles</name>
    <name type="common">Ugandan red Colobus</name>
    <dbReference type="NCBI Taxonomy" id="591936"/>
    <lineage>
        <taxon>Eukaryota</taxon>
        <taxon>Metazoa</taxon>
        <taxon>Chordata</taxon>
        <taxon>Craniata</taxon>
        <taxon>Vertebrata</taxon>
        <taxon>Euteleostomi</taxon>
        <taxon>Mammalia</taxon>
        <taxon>Eutheria</taxon>
        <taxon>Euarchontoglires</taxon>
        <taxon>Primates</taxon>
        <taxon>Haplorrhini</taxon>
        <taxon>Catarrhini</taxon>
        <taxon>Cercopithecidae</taxon>
        <taxon>Colobinae</taxon>
        <taxon>Piliocolobus</taxon>
    </lineage>
</organism>
<dbReference type="Gene3D" id="3.30.230.70">
    <property type="entry name" value="GHMP Kinase, N-terminal domain"/>
    <property type="match status" value="1"/>
</dbReference>
<evidence type="ECO:0000256" key="1">
    <source>
        <dbReference type="ARBA" id="ARBA00022884"/>
    </source>
</evidence>
<dbReference type="GO" id="GO:0000958">
    <property type="term" value="P:mitochondrial mRNA catabolic process"/>
    <property type="evidence" value="ECO:0007669"/>
    <property type="project" value="TreeGrafter"/>
</dbReference>
<keyword evidence="1" id="KW-0694">RNA-binding</keyword>
<keyword evidence="2" id="KW-1133">Transmembrane helix</keyword>
<evidence type="ECO:0000259" key="3">
    <source>
        <dbReference type="Pfam" id="PF01138"/>
    </source>
</evidence>
<keyword evidence="2" id="KW-0472">Membrane</keyword>
<sequence>MASQSAGITGLSHRVWPWFLFLIHVGLCCLYCCISLSLQLRPLSDGPFCLPGWDRGLIQLQVKLEISSGKLARFADGSAVVQSGDTAVMVTAVSKTKPSPSQFMPLVVDYRQKAAAAGRIPTNPLSREIGTSD</sequence>
<reference evidence="4" key="2">
    <citation type="submission" date="2025-09" db="UniProtKB">
        <authorList>
            <consortium name="Ensembl"/>
        </authorList>
    </citation>
    <scope>IDENTIFICATION</scope>
</reference>
<keyword evidence="2" id="KW-0812">Transmembrane</keyword>
<evidence type="ECO:0000313" key="5">
    <source>
        <dbReference type="Proteomes" id="UP000694416"/>
    </source>
</evidence>
<dbReference type="InterPro" id="IPR027408">
    <property type="entry name" value="PNPase/RNase_PH_dom_sf"/>
</dbReference>
<dbReference type="Pfam" id="PF01138">
    <property type="entry name" value="RNase_PH"/>
    <property type="match status" value="1"/>
</dbReference>
<evidence type="ECO:0000256" key="2">
    <source>
        <dbReference type="SAM" id="Phobius"/>
    </source>
</evidence>
<dbReference type="InterPro" id="IPR012162">
    <property type="entry name" value="PNPase"/>
</dbReference>
<dbReference type="SUPFAM" id="SSF54211">
    <property type="entry name" value="Ribosomal protein S5 domain 2-like"/>
    <property type="match status" value="1"/>
</dbReference>
<dbReference type="PANTHER" id="PTHR11252:SF10">
    <property type="entry name" value="POLYRIBONUCLEOTIDE NUCLEOTIDYLTRANSFERASE"/>
    <property type="match status" value="1"/>
</dbReference>
<dbReference type="GO" id="GO:0005739">
    <property type="term" value="C:mitochondrion"/>
    <property type="evidence" value="ECO:0007669"/>
    <property type="project" value="TreeGrafter"/>
</dbReference>
<feature type="domain" description="Exoribonuclease phosphorolytic" evidence="3">
    <location>
        <begin position="64"/>
        <end position="129"/>
    </location>
</feature>
<feature type="transmembrane region" description="Helical" evidence="2">
    <location>
        <begin position="15"/>
        <end position="34"/>
    </location>
</feature>
<dbReference type="InterPro" id="IPR020568">
    <property type="entry name" value="Ribosomal_Su5_D2-typ_SF"/>
</dbReference>
<proteinExistence type="predicted"/>
<dbReference type="GO" id="GO:0004654">
    <property type="term" value="F:polyribonucleotide nucleotidyltransferase activity"/>
    <property type="evidence" value="ECO:0007669"/>
    <property type="project" value="InterPro"/>
</dbReference>
<name>A0A8C9IAT9_9PRIM</name>
<reference evidence="4" key="1">
    <citation type="submission" date="2025-08" db="UniProtKB">
        <authorList>
            <consortium name="Ensembl"/>
        </authorList>
    </citation>
    <scope>IDENTIFICATION</scope>
</reference>
<dbReference type="GO" id="GO:0000965">
    <property type="term" value="P:mitochondrial RNA 3'-end processing"/>
    <property type="evidence" value="ECO:0007669"/>
    <property type="project" value="TreeGrafter"/>
</dbReference>
<dbReference type="Proteomes" id="UP000694416">
    <property type="component" value="Unplaced"/>
</dbReference>
<dbReference type="GO" id="GO:0003723">
    <property type="term" value="F:RNA binding"/>
    <property type="evidence" value="ECO:0007669"/>
    <property type="project" value="UniProtKB-KW"/>
</dbReference>
<dbReference type="Ensembl" id="ENSPTET00000044156.1">
    <property type="protein sequence ID" value="ENSPTEP00000032074.1"/>
    <property type="gene ID" value="ENSPTEG00000030886.1"/>
</dbReference>
<dbReference type="InterPro" id="IPR001247">
    <property type="entry name" value="ExoRNase_PH_dom1"/>
</dbReference>
<dbReference type="PANTHER" id="PTHR11252">
    <property type="entry name" value="POLYRIBONUCLEOTIDE NUCLEOTIDYLTRANSFERASE"/>
    <property type="match status" value="1"/>
</dbReference>
<dbReference type="GO" id="GO:0005829">
    <property type="term" value="C:cytosol"/>
    <property type="evidence" value="ECO:0007669"/>
    <property type="project" value="TreeGrafter"/>
</dbReference>
<evidence type="ECO:0000313" key="4">
    <source>
        <dbReference type="Ensembl" id="ENSPTEP00000032074.1"/>
    </source>
</evidence>